<dbReference type="PANTHER" id="PTHR48025:SF3">
    <property type="entry name" value="31 KDA RIBONUCLEOPROTEIN, CHLOROPLASTIC-RELATED"/>
    <property type="match status" value="1"/>
</dbReference>
<evidence type="ECO:0000256" key="3">
    <source>
        <dbReference type="ARBA" id="ARBA00022640"/>
    </source>
</evidence>
<evidence type="ECO:0000256" key="8">
    <source>
        <dbReference type="PROSITE-ProRule" id="PRU00176"/>
    </source>
</evidence>
<dbReference type="Proteomes" id="UP000008022">
    <property type="component" value="Unassembled WGS sequence"/>
</dbReference>
<dbReference type="InterPro" id="IPR005174">
    <property type="entry name" value="KIB1-4_b-propeller"/>
</dbReference>
<organism evidence="11 12">
    <name type="scientific">Oryza rufipogon</name>
    <name type="common">Brownbeard rice</name>
    <name type="synonym">Asian wild rice</name>
    <dbReference type="NCBI Taxonomy" id="4529"/>
    <lineage>
        <taxon>Eukaryota</taxon>
        <taxon>Viridiplantae</taxon>
        <taxon>Streptophyta</taxon>
        <taxon>Embryophyta</taxon>
        <taxon>Tracheophyta</taxon>
        <taxon>Spermatophyta</taxon>
        <taxon>Magnoliopsida</taxon>
        <taxon>Liliopsida</taxon>
        <taxon>Poales</taxon>
        <taxon>Poaceae</taxon>
        <taxon>BOP clade</taxon>
        <taxon>Oryzoideae</taxon>
        <taxon>Oryzeae</taxon>
        <taxon>Oryzinae</taxon>
        <taxon>Oryza</taxon>
    </lineage>
</organism>
<evidence type="ECO:0000256" key="5">
    <source>
        <dbReference type="ARBA" id="ARBA00022737"/>
    </source>
</evidence>
<dbReference type="STRING" id="4529.A0A0E0QV64"/>
<protein>
    <recommendedName>
        <fullName evidence="10">RRM domain-containing protein</fullName>
    </recommendedName>
</protein>
<dbReference type="PANTHER" id="PTHR48025">
    <property type="entry name" value="OS02G0815200 PROTEIN"/>
    <property type="match status" value="1"/>
</dbReference>
<dbReference type="SMART" id="SM00360">
    <property type="entry name" value="RRM"/>
    <property type="match status" value="3"/>
</dbReference>
<dbReference type="GO" id="GO:1990904">
    <property type="term" value="C:ribonucleoprotein complex"/>
    <property type="evidence" value="ECO:0007669"/>
    <property type="project" value="UniProtKB-KW"/>
</dbReference>
<evidence type="ECO:0000259" key="10">
    <source>
        <dbReference type="PROSITE" id="PS50102"/>
    </source>
</evidence>
<feature type="compositionally biased region" description="Acidic residues" evidence="9">
    <location>
        <begin position="81"/>
        <end position="136"/>
    </location>
</feature>
<evidence type="ECO:0000256" key="1">
    <source>
        <dbReference type="ARBA" id="ARBA00004229"/>
    </source>
</evidence>
<reference evidence="12" key="1">
    <citation type="submission" date="2013-06" db="EMBL/GenBank/DDBJ databases">
        <authorList>
            <person name="Zhao Q."/>
        </authorList>
    </citation>
    <scope>NUCLEOTIDE SEQUENCE</scope>
    <source>
        <strain evidence="12">cv. W1943</strain>
    </source>
</reference>
<evidence type="ECO:0000256" key="9">
    <source>
        <dbReference type="SAM" id="MobiDB-lite"/>
    </source>
</evidence>
<dbReference type="AlphaFoldDB" id="A0A0E0QV64"/>
<dbReference type="InterPro" id="IPR035979">
    <property type="entry name" value="RBD_domain_sf"/>
</dbReference>
<keyword evidence="12" id="KW-1185">Reference proteome</keyword>
<dbReference type="CDD" id="cd21608">
    <property type="entry name" value="RRM2_NsCP33_like"/>
    <property type="match status" value="1"/>
</dbReference>
<dbReference type="Gramene" id="ORUFI09G21400.1">
    <property type="protein sequence ID" value="ORUFI09G21400.1"/>
    <property type="gene ID" value="ORUFI09G21400"/>
</dbReference>
<feature type="domain" description="RRM" evidence="10">
    <location>
        <begin position="679"/>
        <end position="748"/>
    </location>
</feature>
<evidence type="ECO:0000256" key="4">
    <source>
        <dbReference type="ARBA" id="ARBA00022664"/>
    </source>
</evidence>
<evidence type="ECO:0000313" key="12">
    <source>
        <dbReference type="Proteomes" id="UP000008022"/>
    </source>
</evidence>
<name>A0A0E0QV64_ORYRU</name>
<keyword evidence="7" id="KW-0687">Ribonucleoprotein</keyword>
<dbReference type="GO" id="GO:0006397">
    <property type="term" value="P:mRNA processing"/>
    <property type="evidence" value="ECO:0007669"/>
    <property type="project" value="UniProtKB-KW"/>
</dbReference>
<proteinExistence type="predicted"/>
<dbReference type="EnsemblPlants" id="ORUFI09G21400.1">
    <property type="protein sequence ID" value="ORUFI09G21400.1"/>
    <property type="gene ID" value="ORUFI09G21400"/>
</dbReference>
<dbReference type="InterPro" id="IPR012677">
    <property type="entry name" value="Nucleotide-bd_a/b_plait_sf"/>
</dbReference>
<keyword evidence="5" id="KW-0677">Repeat</keyword>
<reference evidence="11" key="2">
    <citation type="submission" date="2015-06" db="UniProtKB">
        <authorList>
            <consortium name="EnsemblPlants"/>
        </authorList>
    </citation>
    <scope>IDENTIFICATION</scope>
</reference>
<sequence>MASSIAMSLRSLAATDAFLPKPSPSSAPFLLLLSPSTPRLRLHLHLRSTRRLPLAPLAASDSFESASSSSAAALDFAEPGAAEESDVPEESDQEEEGYAPEAEEEAEADEEVEEEAVEASAEVAEEAEDVEEVGEYVEPPEEAKVYVGNLPYDIDSERLAQLFEQAGIVEVSEVIYNRETDRSRGFGFVTMSTVEEAEKAVEIFHRYDVDGRLLTVNKAAPRGARVERPPRQFGPSFRIYVGNLPWQVDDSRLVQLFSEHGKVVDARVVYDRETGRSRGFGFVTMATQEELDDAIAALDGQRSDHRAEAFNGIAGFVGPQCPALLPWLVARGWPGCFSRSHLRSIFSNATPAWHSPRPTTRDMWLASTDGAGVWVLTADGDRLVDPLTGATVRRLPRLPRTSNNDHVSYIDGVVCGDGTIVAYATSDGFKHSSQIEAAILRPGDTAWTTVESKGMMHAAFGYGCCTTYHQGGVVFADLYQTFVVRVLVDDDDAAGGGRVVESRTRRWPPDYGFLHKRLLSTYTFEFRGKLMSACVEIPWQSSAYQIDAAALSVSLYTLETTAAAGDGGELAHLWVRAADGGRLLGEHALFLGCPTSFAVDAARFGAGGEVSGGCAYFVIWTMPDVCHVYKYSFHDDLLDLHPLLAVEFAEQRPRQEWILTEAALAKAPTAVHSFSPKDFSIYVGNLRWDVDRLRLLKFFGEHGRVLVAQVVCDRQTGRSRGFGFVSMATLREPDDVIASLNGQVRRHN</sequence>
<evidence type="ECO:0000256" key="6">
    <source>
        <dbReference type="ARBA" id="ARBA00022884"/>
    </source>
</evidence>
<dbReference type="OMA" id="IMDGRPM"/>
<dbReference type="FunFam" id="3.30.70.330:FF:000799">
    <property type="entry name" value="31 kDa ribonucleoprotein, chloroplastic"/>
    <property type="match status" value="1"/>
</dbReference>
<keyword evidence="3" id="KW-0934">Plastid</keyword>
<dbReference type="GO" id="GO:0009535">
    <property type="term" value="C:chloroplast thylakoid membrane"/>
    <property type="evidence" value="ECO:0007669"/>
    <property type="project" value="TreeGrafter"/>
</dbReference>
<dbReference type="PROSITE" id="PS50102">
    <property type="entry name" value="RRM"/>
    <property type="match status" value="3"/>
</dbReference>
<feature type="domain" description="RRM" evidence="10">
    <location>
        <begin position="237"/>
        <end position="306"/>
    </location>
</feature>
<feature type="region of interest" description="Disordered" evidence="9">
    <location>
        <begin position="77"/>
        <end position="136"/>
    </location>
</feature>
<evidence type="ECO:0000256" key="2">
    <source>
        <dbReference type="ARBA" id="ARBA00022528"/>
    </source>
</evidence>
<dbReference type="InterPro" id="IPR000504">
    <property type="entry name" value="RRM_dom"/>
</dbReference>
<accession>A0A0E0QV64</accession>
<dbReference type="Gene3D" id="3.30.70.330">
    <property type="match status" value="3"/>
</dbReference>
<dbReference type="InterPro" id="IPR048289">
    <property type="entry name" value="RRM2_NsCP33-like"/>
</dbReference>
<comment type="subcellular location">
    <subcellularLocation>
        <location evidence="1">Plastid</location>
        <location evidence="1">Chloroplast</location>
    </subcellularLocation>
</comment>
<keyword evidence="4" id="KW-0507">mRNA processing</keyword>
<feature type="domain" description="RRM" evidence="10">
    <location>
        <begin position="143"/>
        <end position="221"/>
    </location>
</feature>
<dbReference type="GO" id="GO:0003729">
    <property type="term" value="F:mRNA binding"/>
    <property type="evidence" value="ECO:0007669"/>
    <property type="project" value="UniProtKB-ARBA"/>
</dbReference>
<dbReference type="GO" id="GO:0008266">
    <property type="term" value="F:poly(U) RNA binding"/>
    <property type="evidence" value="ECO:0007669"/>
    <property type="project" value="UniProtKB-ARBA"/>
</dbReference>
<dbReference type="HOGENOM" id="CLU_016324_0_0_1"/>
<dbReference type="Pfam" id="PF00076">
    <property type="entry name" value="RRM_1"/>
    <property type="match status" value="3"/>
</dbReference>
<evidence type="ECO:0000313" key="11">
    <source>
        <dbReference type="EnsemblPlants" id="ORUFI09G21400.1"/>
    </source>
</evidence>
<dbReference type="GO" id="GO:1901259">
    <property type="term" value="P:chloroplast rRNA processing"/>
    <property type="evidence" value="ECO:0007669"/>
    <property type="project" value="TreeGrafter"/>
</dbReference>
<evidence type="ECO:0000256" key="7">
    <source>
        <dbReference type="ARBA" id="ARBA00023274"/>
    </source>
</evidence>
<dbReference type="eggNOG" id="KOG0118">
    <property type="taxonomic scope" value="Eukaryota"/>
</dbReference>
<keyword evidence="2" id="KW-0150">Chloroplast</keyword>
<dbReference type="FunFam" id="3.30.70.330:FF:000268">
    <property type="entry name" value="31 kDa ribonucleoprotein, chloroplastic"/>
    <property type="match status" value="1"/>
</dbReference>
<dbReference type="GO" id="GO:0045087">
    <property type="term" value="P:innate immune response"/>
    <property type="evidence" value="ECO:0007669"/>
    <property type="project" value="UniProtKB-ARBA"/>
</dbReference>
<dbReference type="InterPro" id="IPR050502">
    <property type="entry name" value="Euk_RNA-bind_prot"/>
</dbReference>
<dbReference type="Pfam" id="PF03478">
    <property type="entry name" value="Beta-prop_KIB1-4"/>
    <property type="match status" value="1"/>
</dbReference>
<keyword evidence="6 8" id="KW-0694">RNA-binding</keyword>
<dbReference type="SUPFAM" id="SSF54928">
    <property type="entry name" value="RNA-binding domain, RBD"/>
    <property type="match status" value="3"/>
</dbReference>